<feature type="domain" description="Protein kinase" evidence="5">
    <location>
        <begin position="72"/>
        <end position="343"/>
    </location>
</feature>
<evidence type="ECO:0000313" key="7">
    <source>
        <dbReference type="Proteomes" id="UP000464378"/>
    </source>
</evidence>
<sequence>MSLPAAQALYELARSGVLTSEQFATVIRSCFWGTFPSVSTLQEFLRSQGWLTEYQFNVVIRGQAAQLRLGRYRILDKLGEGGFGQVYHARETDGMQREVTLKILRKQLTDDPQALQRFLREMMVVGQLNHRHLVSGLDANRDGQNWYLVLEYIRGIDLRELVHKRGPLPWREACEYIRQTANGLQYILKCGLIHRDIKPANLLREDPTGTIKILDLGLAKAEEVYAHLPHGERMTHPQLVIGTPEYMAPEQFEDASRLDIRADLYSLGAVLYFLLTGEPPFRGEHAIDVLQGVLDAGPPDVRRVRSNVPAPVAKLIMHLMARDPNLRPREPLQVSRYLQHILTVPTVAPVNPAGSPPDTERQL</sequence>
<keyword evidence="2" id="KW-0547">Nucleotide-binding</keyword>
<dbReference type="EMBL" id="LR586016">
    <property type="protein sequence ID" value="VIP03832.1"/>
    <property type="molecule type" value="Genomic_DNA"/>
</dbReference>
<dbReference type="RefSeq" id="WP_162658987.1">
    <property type="nucleotide sequence ID" value="NZ_LR593887.1"/>
</dbReference>
<dbReference type="PANTHER" id="PTHR43289">
    <property type="entry name" value="MITOGEN-ACTIVATED PROTEIN KINASE KINASE KINASE 20-RELATED"/>
    <property type="match status" value="1"/>
</dbReference>
<dbReference type="KEGG" id="tim:GMBLW1_01280"/>
<dbReference type="PROSITE" id="PS50011">
    <property type="entry name" value="PROTEIN_KINASE_DOM"/>
    <property type="match status" value="1"/>
</dbReference>
<accession>A0A6C2YSH7</accession>
<dbReference type="InParanoid" id="A0A6C2YSH7"/>
<evidence type="ECO:0000256" key="2">
    <source>
        <dbReference type="ARBA" id="ARBA00022741"/>
    </source>
</evidence>
<dbReference type="Pfam" id="PF00069">
    <property type="entry name" value="Pkinase"/>
    <property type="match status" value="1"/>
</dbReference>
<evidence type="ECO:0000256" key="1">
    <source>
        <dbReference type="ARBA" id="ARBA00022679"/>
    </source>
</evidence>
<keyword evidence="3 6" id="KW-0418">Kinase</keyword>
<keyword evidence="7" id="KW-1185">Reference proteome</keyword>
<organism evidence="6">
    <name type="scientific">Tuwongella immobilis</name>
    <dbReference type="NCBI Taxonomy" id="692036"/>
    <lineage>
        <taxon>Bacteria</taxon>
        <taxon>Pseudomonadati</taxon>
        <taxon>Planctomycetota</taxon>
        <taxon>Planctomycetia</taxon>
        <taxon>Gemmatales</taxon>
        <taxon>Gemmataceae</taxon>
        <taxon>Tuwongella</taxon>
    </lineage>
</organism>
<dbReference type="Gene3D" id="3.30.200.20">
    <property type="entry name" value="Phosphorylase Kinase, domain 1"/>
    <property type="match status" value="1"/>
</dbReference>
<dbReference type="AlphaFoldDB" id="A0A6C2YSH7"/>
<dbReference type="Proteomes" id="UP000464378">
    <property type="component" value="Chromosome"/>
</dbReference>
<evidence type="ECO:0000256" key="4">
    <source>
        <dbReference type="ARBA" id="ARBA00022840"/>
    </source>
</evidence>
<dbReference type="InterPro" id="IPR011009">
    <property type="entry name" value="Kinase-like_dom_sf"/>
</dbReference>
<dbReference type="EMBL" id="LR593887">
    <property type="protein sequence ID" value="VTS05031.1"/>
    <property type="molecule type" value="Genomic_DNA"/>
</dbReference>
<dbReference type="SMART" id="SM00220">
    <property type="entry name" value="S_TKc"/>
    <property type="match status" value="1"/>
</dbReference>
<dbReference type="SUPFAM" id="SSF56112">
    <property type="entry name" value="Protein kinase-like (PK-like)"/>
    <property type="match status" value="1"/>
</dbReference>
<dbReference type="GO" id="GO:0005524">
    <property type="term" value="F:ATP binding"/>
    <property type="evidence" value="ECO:0007669"/>
    <property type="project" value="UniProtKB-KW"/>
</dbReference>
<keyword evidence="4" id="KW-0067">ATP-binding</keyword>
<keyword evidence="1" id="KW-0808">Transferase</keyword>
<evidence type="ECO:0000313" key="6">
    <source>
        <dbReference type="EMBL" id="VIP03832.1"/>
    </source>
</evidence>
<keyword evidence="6" id="KW-0723">Serine/threonine-protein kinase</keyword>
<proteinExistence type="predicted"/>
<reference evidence="6" key="1">
    <citation type="submission" date="2019-04" db="EMBL/GenBank/DDBJ databases">
        <authorList>
            <consortium name="Science for Life Laboratories"/>
        </authorList>
    </citation>
    <scope>NUCLEOTIDE SEQUENCE</scope>
    <source>
        <strain evidence="6">MBLW1</strain>
    </source>
</reference>
<evidence type="ECO:0000256" key="3">
    <source>
        <dbReference type="ARBA" id="ARBA00022777"/>
    </source>
</evidence>
<protein>
    <recommendedName>
        <fullName evidence="5">Protein kinase domain-containing protein</fullName>
    </recommendedName>
</protein>
<dbReference type="Gene3D" id="1.10.510.10">
    <property type="entry name" value="Transferase(Phosphotransferase) domain 1"/>
    <property type="match status" value="1"/>
</dbReference>
<dbReference type="InterPro" id="IPR000719">
    <property type="entry name" value="Prot_kinase_dom"/>
</dbReference>
<evidence type="ECO:0000259" key="5">
    <source>
        <dbReference type="PROSITE" id="PS50011"/>
    </source>
</evidence>
<dbReference type="GO" id="GO:0004674">
    <property type="term" value="F:protein serine/threonine kinase activity"/>
    <property type="evidence" value="ECO:0007669"/>
    <property type="project" value="UniProtKB-KW"/>
</dbReference>
<dbReference type="CDD" id="cd14014">
    <property type="entry name" value="STKc_PknB_like"/>
    <property type="match status" value="1"/>
</dbReference>
<name>A0A6C2YSH7_9BACT</name>
<gene>
    <name evidence="6" type="ORF">GMBLW1_01280</name>
</gene>
<dbReference type="PANTHER" id="PTHR43289:SF6">
    <property type="entry name" value="SERINE_THREONINE-PROTEIN KINASE NEKL-3"/>
    <property type="match status" value="1"/>
</dbReference>